<name>A0A1A7XUS7_9TELE</name>
<reference evidence="1" key="1">
    <citation type="submission" date="2016-05" db="EMBL/GenBank/DDBJ databases">
        <authorList>
            <person name="Lavstsen T."/>
            <person name="Jespersen J.S."/>
        </authorList>
    </citation>
    <scope>NUCLEOTIDE SEQUENCE</scope>
    <source>
        <tissue evidence="1">Brain</tissue>
    </source>
</reference>
<organism evidence="1">
    <name type="scientific">Iconisemion striatum</name>
    <dbReference type="NCBI Taxonomy" id="60296"/>
    <lineage>
        <taxon>Eukaryota</taxon>
        <taxon>Metazoa</taxon>
        <taxon>Chordata</taxon>
        <taxon>Craniata</taxon>
        <taxon>Vertebrata</taxon>
        <taxon>Euteleostomi</taxon>
        <taxon>Actinopterygii</taxon>
        <taxon>Neopterygii</taxon>
        <taxon>Teleostei</taxon>
        <taxon>Neoteleostei</taxon>
        <taxon>Acanthomorphata</taxon>
        <taxon>Ovalentaria</taxon>
        <taxon>Atherinomorphae</taxon>
        <taxon>Cyprinodontiformes</taxon>
        <taxon>Nothobranchiidae</taxon>
        <taxon>Iconisemion</taxon>
    </lineage>
</organism>
<dbReference type="PANTHER" id="PTHR43696">
    <property type="entry name" value="COILED-COIL DOMAIN-CONTAINING PROTEIN 157"/>
    <property type="match status" value="1"/>
</dbReference>
<dbReference type="InterPro" id="IPR029681">
    <property type="entry name" value="CCDC157"/>
</dbReference>
<proteinExistence type="predicted"/>
<reference evidence="1" key="2">
    <citation type="submission" date="2016-06" db="EMBL/GenBank/DDBJ databases">
        <title>The genome of a short-lived fish provides insights into sex chromosome evolution and the genetic control of aging.</title>
        <authorList>
            <person name="Reichwald K."/>
            <person name="Felder M."/>
            <person name="Petzold A."/>
            <person name="Koch P."/>
            <person name="Groth M."/>
            <person name="Platzer M."/>
        </authorList>
    </citation>
    <scope>NUCLEOTIDE SEQUENCE</scope>
    <source>
        <tissue evidence="1">Brain</tissue>
    </source>
</reference>
<accession>A0A1A7XUS7</accession>
<dbReference type="PANTHER" id="PTHR43696:SF9">
    <property type="entry name" value="COILED-COIL DOMAIN-CONTAINING PROTEIN 157"/>
    <property type="match status" value="1"/>
</dbReference>
<evidence type="ECO:0000313" key="1">
    <source>
        <dbReference type="EMBL" id="SBP21579.1"/>
    </source>
</evidence>
<protein>
    <submittedName>
        <fullName evidence="1">Coiled-coil domain containing 157</fullName>
    </submittedName>
</protein>
<gene>
    <name evidence="1" type="primary">CCDC157</name>
</gene>
<feature type="non-terminal residue" evidence="1">
    <location>
        <position position="61"/>
    </location>
</feature>
<sequence>MRSARPFHRSVEDRIKINLGVMSELLGSQDCIKSLRKDLADIQAAILDISSRTGPVSFTSW</sequence>
<dbReference type="AlphaFoldDB" id="A0A1A7XUS7"/>
<dbReference type="EMBL" id="HADW01020179">
    <property type="protein sequence ID" value="SBP21579.1"/>
    <property type="molecule type" value="Transcribed_RNA"/>
</dbReference>